<proteinExistence type="predicted"/>
<protein>
    <submittedName>
        <fullName evidence="1">Uncharacterized protein</fullName>
    </submittedName>
</protein>
<organism evidence="1">
    <name type="scientific">virus sp. ct5rm7</name>
    <dbReference type="NCBI Taxonomy" id="2827298"/>
    <lineage>
        <taxon>Viruses</taxon>
    </lineage>
</organism>
<accession>A0A8S5RFW8</accession>
<reference evidence="1" key="1">
    <citation type="journal article" date="2021" name="Proc. Natl. Acad. Sci. U.S.A.">
        <title>A Catalog of Tens of Thousands of Viruses from Human Metagenomes Reveals Hidden Associations with Chronic Diseases.</title>
        <authorList>
            <person name="Tisza M.J."/>
            <person name="Buck C.B."/>
        </authorList>
    </citation>
    <scope>NUCLEOTIDE SEQUENCE</scope>
    <source>
        <strain evidence="1">Ct5rm7</strain>
    </source>
</reference>
<sequence length="168" mass="19191">MDSGRQGVHHRAVAEETPRIPLSMETALQRIIRKTGRKPVECRCARCREQCRTPCLGTPEDILRLLEAGYRKQLAPTLWGVGMMLGCIPYIIPMVQARQENGYCIFFHDGLCELHDAGLKPTEGRLSHHIITRENLIFGSSLSWNVAREWLDERNNPVIGEIVRRMTE</sequence>
<dbReference type="EMBL" id="BK059103">
    <property type="protein sequence ID" value="DAE30286.1"/>
    <property type="molecule type" value="Genomic_DNA"/>
</dbReference>
<evidence type="ECO:0000313" key="1">
    <source>
        <dbReference type="EMBL" id="DAE30286.1"/>
    </source>
</evidence>
<name>A0A8S5RFW8_9VIRU</name>